<proteinExistence type="predicted"/>
<dbReference type="SMART" id="SM00382">
    <property type="entry name" value="AAA"/>
    <property type="match status" value="1"/>
</dbReference>
<keyword evidence="2" id="KW-0378">Hydrolase</keyword>
<dbReference type="Gene3D" id="3.40.50.300">
    <property type="entry name" value="P-loop containing nucleotide triphosphate hydrolases"/>
    <property type="match status" value="1"/>
</dbReference>
<evidence type="ECO:0000313" key="3">
    <source>
        <dbReference type="Proteomes" id="UP000800200"/>
    </source>
</evidence>
<organism evidence="2 3">
    <name type="scientific">Zopfia rhizophila CBS 207.26</name>
    <dbReference type="NCBI Taxonomy" id="1314779"/>
    <lineage>
        <taxon>Eukaryota</taxon>
        <taxon>Fungi</taxon>
        <taxon>Dikarya</taxon>
        <taxon>Ascomycota</taxon>
        <taxon>Pezizomycotina</taxon>
        <taxon>Dothideomycetes</taxon>
        <taxon>Dothideomycetes incertae sedis</taxon>
        <taxon>Zopfiaceae</taxon>
        <taxon>Zopfia</taxon>
    </lineage>
</organism>
<reference evidence="2" key="1">
    <citation type="journal article" date="2020" name="Stud. Mycol.">
        <title>101 Dothideomycetes genomes: a test case for predicting lifestyles and emergence of pathogens.</title>
        <authorList>
            <person name="Haridas S."/>
            <person name="Albert R."/>
            <person name="Binder M."/>
            <person name="Bloem J."/>
            <person name="Labutti K."/>
            <person name="Salamov A."/>
            <person name="Andreopoulos B."/>
            <person name="Baker S."/>
            <person name="Barry K."/>
            <person name="Bills G."/>
            <person name="Bluhm B."/>
            <person name="Cannon C."/>
            <person name="Castanera R."/>
            <person name="Culley D."/>
            <person name="Daum C."/>
            <person name="Ezra D."/>
            <person name="Gonzalez J."/>
            <person name="Henrissat B."/>
            <person name="Kuo A."/>
            <person name="Liang C."/>
            <person name="Lipzen A."/>
            <person name="Lutzoni F."/>
            <person name="Magnuson J."/>
            <person name="Mondo S."/>
            <person name="Nolan M."/>
            <person name="Ohm R."/>
            <person name="Pangilinan J."/>
            <person name="Park H.-J."/>
            <person name="Ramirez L."/>
            <person name="Alfaro M."/>
            <person name="Sun H."/>
            <person name="Tritt A."/>
            <person name="Yoshinaga Y."/>
            <person name="Zwiers L.-H."/>
            <person name="Turgeon B."/>
            <person name="Goodwin S."/>
            <person name="Spatafora J."/>
            <person name="Crous P."/>
            <person name="Grigoriev I."/>
        </authorList>
    </citation>
    <scope>NUCLEOTIDE SEQUENCE</scope>
    <source>
        <strain evidence="2">CBS 207.26</strain>
    </source>
</reference>
<evidence type="ECO:0000313" key="2">
    <source>
        <dbReference type="EMBL" id="KAF2176932.1"/>
    </source>
</evidence>
<dbReference type="CDD" id="cd19481">
    <property type="entry name" value="RecA-like_protease"/>
    <property type="match status" value="1"/>
</dbReference>
<dbReference type="GO" id="GO:0016887">
    <property type="term" value="F:ATP hydrolysis activity"/>
    <property type="evidence" value="ECO:0007669"/>
    <property type="project" value="InterPro"/>
</dbReference>
<dbReference type="Proteomes" id="UP000800200">
    <property type="component" value="Unassembled WGS sequence"/>
</dbReference>
<evidence type="ECO:0000259" key="1">
    <source>
        <dbReference type="SMART" id="SM00382"/>
    </source>
</evidence>
<dbReference type="InterPro" id="IPR054289">
    <property type="entry name" value="DUF7025"/>
</dbReference>
<dbReference type="Pfam" id="PF22942">
    <property type="entry name" value="DUF7025"/>
    <property type="match status" value="1"/>
</dbReference>
<dbReference type="SUPFAM" id="SSF52540">
    <property type="entry name" value="P-loop containing nucleoside triphosphate hydrolases"/>
    <property type="match status" value="1"/>
</dbReference>
<dbReference type="AlphaFoldDB" id="A0A6A6DEW2"/>
<dbReference type="InterPro" id="IPR003593">
    <property type="entry name" value="AAA+_ATPase"/>
</dbReference>
<dbReference type="GO" id="GO:0005524">
    <property type="term" value="F:ATP binding"/>
    <property type="evidence" value="ECO:0007669"/>
    <property type="project" value="InterPro"/>
</dbReference>
<feature type="domain" description="AAA+ ATPase" evidence="1">
    <location>
        <begin position="440"/>
        <end position="567"/>
    </location>
</feature>
<name>A0A6A6DEW2_9PEZI</name>
<keyword evidence="3" id="KW-1185">Reference proteome</keyword>
<accession>A0A6A6DEW2</accession>
<dbReference type="InterPro" id="IPR027417">
    <property type="entry name" value="P-loop_NTPase"/>
</dbReference>
<sequence length="647" mass="73146">MNPVTSNWESKAEAETIPPLEDILADFDTKVDIITFYNHSTDPAKHNSRWSEFQDPVIEENRLRDLGKAFAIIHRQSKVEKDDIVSWVTTSIEAQSPRLRKVLDAIFSDYLSWYPDGSPYAVAPPFKPYVHRWDTFLEVSKQDVDTKTAEELQMLRRELEPRVSGYLSALERTKQTGTISFEMLWLILAPGCLMVSKKGGNIQVSSLVEVNFIPETRGQPAYYLLSLASVDWNGSYCGLKIDCEKIPEYDEAISVTKLPVYPAKFTVNWAQMKQKLLARGRKFESLLGFHTKTCSGKKYTHEIDPYRGCVKEIEKPVSGNIVVDAYAYYEVQDQVGPEMVVTARESRSEKQEKNSGRKEDIVPLTDVECILAVPRVKGFDLVGKEWCEFNVEDVEDVKWNYSPYDNLVLPEGEKELVLAFADRSQHGKQDFDDFVSDKGRGILILLCGPPGVGKTLTAEAVAQKSCVPLYTLSASELGTGPGNVEKALMKALKCCQLWNAVLLIDEADVYLEARDSTNLDRNELVAIFLSRLEYYQGLMFLTTNRVAAIDPAFRSRIDLILPYSDLDEPARRKVWVNFIEKLGPSVASISDSDFDQLAETQLNGREIKNSIKTSLVLANRDGPLRLKHLNVVLNIRKRVDSLEQRAM</sequence>
<dbReference type="OrthoDB" id="10042665at2759"/>
<protein>
    <submittedName>
        <fullName evidence="2">P-loop containing nucleoside triphosphate hydrolase protein</fullName>
    </submittedName>
</protein>
<dbReference type="PANTHER" id="PTHR46411:SF3">
    <property type="entry name" value="AAA+ ATPASE DOMAIN-CONTAINING PROTEIN"/>
    <property type="match status" value="1"/>
</dbReference>
<dbReference type="EMBL" id="ML994698">
    <property type="protein sequence ID" value="KAF2176932.1"/>
    <property type="molecule type" value="Genomic_DNA"/>
</dbReference>
<gene>
    <name evidence="2" type="ORF">K469DRAFT_605276</name>
</gene>
<dbReference type="PANTHER" id="PTHR46411">
    <property type="entry name" value="FAMILY ATPASE, PUTATIVE-RELATED"/>
    <property type="match status" value="1"/>
</dbReference>
<dbReference type="Pfam" id="PF00004">
    <property type="entry name" value="AAA"/>
    <property type="match status" value="1"/>
</dbReference>
<dbReference type="InterPro" id="IPR003959">
    <property type="entry name" value="ATPase_AAA_core"/>
</dbReference>